<dbReference type="InterPro" id="IPR003778">
    <property type="entry name" value="CT_A_B"/>
</dbReference>
<evidence type="ECO:0000256" key="3">
    <source>
        <dbReference type="ARBA" id="ARBA00022840"/>
    </source>
</evidence>
<evidence type="ECO:0000313" key="5">
    <source>
        <dbReference type="EMBL" id="OZI31106.1"/>
    </source>
</evidence>
<dbReference type="PANTHER" id="PTHR43309:SF3">
    <property type="entry name" value="5-OXOPROLINASE SUBUNIT C"/>
    <property type="match status" value="1"/>
</dbReference>
<dbReference type="NCBIfam" id="TIGR00724">
    <property type="entry name" value="urea_amlyse_rel"/>
    <property type="match status" value="1"/>
</dbReference>
<dbReference type="GO" id="GO:0016787">
    <property type="term" value="F:hydrolase activity"/>
    <property type="evidence" value="ECO:0007669"/>
    <property type="project" value="UniProtKB-KW"/>
</dbReference>
<dbReference type="Gene3D" id="2.40.100.10">
    <property type="entry name" value="Cyclophilin-like"/>
    <property type="match status" value="1"/>
</dbReference>
<dbReference type="Pfam" id="PF02626">
    <property type="entry name" value="CT_A_B"/>
    <property type="match status" value="1"/>
</dbReference>
<dbReference type="AlphaFoldDB" id="A0A261S198"/>
<name>A0A261S198_9BORD</name>
<evidence type="ECO:0000259" key="4">
    <source>
        <dbReference type="SMART" id="SM00797"/>
    </source>
</evidence>
<evidence type="ECO:0000256" key="2">
    <source>
        <dbReference type="ARBA" id="ARBA00022801"/>
    </source>
</evidence>
<dbReference type="GO" id="GO:0005524">
    <property type="term" value="F:ATP binding"/>
    <property type="evidence" value="ECO:0007669"/>
    <property type="project" value="UniProtKB-KW"/>
</dbReference>
<dbReference type="SMART" id="SM00797">
    <property type="entry name" value="AHS2"/>
    <property type="match status" value="1"/>
</dbReference>
<organism evidence="5 6">
    <name type="scientific">Bordetella genomosp. 10</name>
    <dbReference type="NCBI Taxonomy" id="1416804"/>
    <lineage>
        <taxon>Bacteria</taxon>
        <taxon>Pseudomonadati</taxon>
        <taxon>Pseudomonadota</taxon>
        <taxon>Betaproteobacteria</taxon>
        <taxon>Burkholderiales</taxon>
        <taxon>Alcaligenaceae</taxon>
        <taxon>Bordetella</taxon>
    </lineage>
</organism>
<keyword evidence="1" id="KW-0547">Nucleotide-binding</keyword>
<keyword evidence="3" id="KW-0067">ATP-binding</keyword>
<dbReference type="SUPFAM" id="SSF50891">
    <property type="entry name" value="Cyclophilin-like"/>
    <property type="match status" value="1"/>
</dbReference>
<keyword evidence="6" id="KW-1185">Reference proteome</keyword>
<dbReference type="Proteomes" id="UP000216020">
    <property type="component" value="Unassembled WGS sequence"/>
</dbReference>
<accession>A0A261S198</accession>
<dbReference type="PANTHER" id="PTHR43309">
    <property type="entry name" value="5-OXOPROLINASE SUBUNIT C"/>
    <property type="match status" value="1"/>
</dbReference>
<comment type="caution">
    <text evidence="5">The sequence shown here is derived from an EMBL/GenBank/DDBJ whole genome shotgun (WGS) entry which is preliminary data.</text>
</comment>
<dbReference type="InterPro" id="IPR029000">
    <property type="entry name" value="Cyclophilin-like_dom_sf"/>
</dbReference>
<evidence type="ECO:0000256" key="1">
    <source>
        <dbReference type="ARBA" id="ARBA00022741"/>
    </source>
</evidence>
<keyword evidence="2 5" id="KW-0378">Hydrolase</keyword>
<dbReference type="EMBL" id="NEVM01000005">
    <property type="protein sequence ID" value="OZI31106.1"/>
    <property type="molecule type" value="Genomic_DNA"/>
</dbReference>
<dbReference type="RefSeq" id="WP_094855521.1">
    <property type="nucleotide sequence ID" value="NZ_NEVM01000005.1"/>
</dbReference>
<dbReference type="InterPro" id="IPR052708">
    <property type="entry name" value="PxpC"/>
</dbReference>
<reference evidence="6" key="1">
    <citation type="submission" date="2017-05" db="EMBL/GenBank/DDBJ databases">
        <title>Complete and WGS of Bordetella genogroups.</title>
        <authorList>
            <person name="Spilker T."/>
            <person name="Lipuma J."/>
        </authorList>
    </citation>
    <scope>NUCLEOTIDE SEQUENCE [LARGE SCALE GENOMIC DNA]</scope>
    <source>
        <strain evidence="6">AU16122</strain>
    </source>
</reference>
<proteinExistence type="predicted"/>
<protein>
    <submittedName>
        <fullName evidence="5">Allophanate hydrolase</fullName>
    </submittedName>
</protein>
<gene>
    <name evidence="5" type="ORF">CAL29_24535</name>
</gene>
<dbReference type="OrthoDB" id="9768696at2"/>
<feature type="domain" description="Carboxyltransferase" evidence="4">
    <location>
        <begin position="27"/>
        <end position="309"/>
    </location>
</feature>
<sequence>MAKATIEVLSSGALNLVQDRGRIGFLGAGVSRGGAMDEPALVMANELVGNEANAAALEINVFPQRLRVQDDIWFACTGAQSRVTLDGAAVPTWTRVRAAPGQVLVIEAPRLGCRAYIAFSGGIDVQEILGSRSTDLKAGFGGYEGRGLRRGDVLTLGVSAGLALSEHPGIAPAERVSFLDDLKQGVVRVRIIPATEYDCFTGESLAHFREGSYRISSEANRVGYRLMGEPLKLAHPLELFSHGIIPGTVQVPPNGQPIVQMAEANTCGGYPKIAAVIQADLWRLAQAPVGCAVRFTLTTIDAALEALRR</sequence>
<evidence type="ECO:0000313" key="6">
    <source>
        <dbReference type="Proteomes" id="UP000216020"/>
    </source>
</evidence>